<evidence type="ECO:0008006" key="4">
    <source>
        <dbReference type="Google" id="ProtNLM"/>
    </source>
</evidence>
<organism evidence="2 3">
    <name type="scientific">Cerasibacillus quisquiliarum</name>
    <dbReference type="NCBI Taxonomy" id="227865"/>
    <lineage>
        <taxon>Bacteria</taxon>
        <taxon>Bacillati</taxon>
        <taxon>Bacillota</taxon>
        <taxon>Bacilli</taxon>
        <taxon>Bacillales</taxon>
        <taxon>Bacillaceae</taxon>
        <taxon>Cerasibacillus</taxon>
    </lineage>
</organism>
<feature type="transmembrane region" description="Helical" evidence="1">
    <location>
        <begin position="55"/>
        <end position="78"/>
    </location>
</feature>
<feature type="transmembrane region" description="Helical" evidence="1">
    <location>
        <begin position="84"/>
        <end position="110"/>
    </location>
</feature>
<evidence type="ECO:0000313" key="3">
    <source>
        <dbReference type="Proteomes" id="UP000321491"/>
    </source>
</evidence>
<dbReference type="EMBL" id="BJXW01000011">
    <property type="protein sequence ID" value="GEN30881.1"/>
    <property type="molecule type" value="Genomic_DNA"/>
</dbReference>
<dbReference type="RefSeq" id="WP_146936572.1">
    <property type="nucleotide sequence ID" value="NZ_BJXW01000011.1"/>
</dbReference>
<dbReference type="InterPro" id="IPR009825">
    <property type="entry name" value="ECF_substrate-spec-like"/>
</dbReference>
<dbReference type="OrthoDB" id="5198189at2"/>
<dbReference type="Gene3D" id="1.10.1760.20">
    <property type="match status" value="1"/>
</dbReference>
<dbReference type="AlphaFoldDB" id="A0A511UYP4"/>
<sequence length="227" mass="25788">MARKIVPILFVALIFILSIFITEKAYFFLSIFIIGCMMLPFFIRFEKRLVSTREIVLLAMFSAIAAISRIPFAALPSIQPTSFFIIIVGIAFGVESGFIVGVASAFISNLVLGHGPWTPWQMLAWGMMGMTAGMVSRYLQRNWARIIFGFIWGFLFGWLMNLWVLTTQIDNLTLELVISIYVASFIPDLSHALSNVVLLLVFSSHFLSILTRISRKYHILDNSRYKN</sequence>
<keyword evidence="3" id="KW-1185">Reference proteome</keyword>
<evidence type="ECO:0000313" key="2">
    <source>
        <dbReference type="EMBL" id="GEN30881.1"/>
    </source>
</evidence>
<accession>A0A511UYP4</accession>
<dbReference type="Proteomes" id="UP000321491">
    <property type="component" value="Unassembled WGS sequence"/>
</dbReference>
<protein>
    <recommendedName>
        <fullName evidence="4">ECF transporter S component</fullName>
    </recommendedName>
</protein>
<feature type="transmembrane region" description="Helical" evidence="1">
    <location>
        <begin position="27"/>
        <end position="43"/>
    </location>
</feature>
<evidence type="ECO:0000256" key="1">
    <source>
        <dbReference type="SAM" id="Phobius"/>
    </source>
</evidence>
<keyword evidence="1" id="KW-0472">Membrane</keyword>
<keyword evidence="1" id="KW-0812">Transmembrane</keyword>
<proteinExistence type="predicted"/>
<dbReference type="Pfam" id="PF07155">
    <property type="entry name" value="ECF-ribofla_trS"/>
    <property type="match status" value="1"/>
</dbReference>
<dbReference type="InterPro" id="IPR017196">
    <property type="entry name" value="ECF_substrate-spec_UCP037395"/>
</dbReference>
<gene>
    <name evidence="2" type="ORF">CQU01_11190</name>
</gene>
<feature type="transmembrane region" description="Helical" evidence="1">
    <location>
        <begin position="196"/>
        <end position="214"/>
    </location>
</feature>
<keyword evidence="1" id="KW-1133">Transmembrane helix</keyword>
<dbReference type="GO" id="GO:0016020">
    <property type="term" value="C:membrane"/>
    <property type="evidence" value="ECO:0007669"/>
    <property type="project" value="InterPro"/>
</dbReference>
<reference evidence="2 3" key="1">
    <citation type="submission" date="2019-07" db="EMBL/GenBank/DDBJ databases">
        <title>Whole genome shotgun sequence of Cerasibacillus quisquiliarum NBRC 102429.</title>
        <authorList>
            <person name="Hosoyama A."/>
            <person name="Uohara A."/>
            <person name="Ohji S."/>
            <person name="Ichikawa N."/>
        </authorList>
    </citation>
    <scope>NUCLEOTIDE SEQUENCE [LARGE SCALE GENOMIC DNA]</scope>
    <source>
        <strain evidence="2 3">NBRC 102429</strain>
    </source>
</reference>
<feature type="transmembrane region" description="Helical" evidence="1">
    <location>
        <begin position="5"/>
        <end position="21"/>
    </location>
</feature>
<name>A0A511UYP4_9BACI</name>
<dbReference type="PIRSF" id="PIRSF037395">
    <property type="entry name" value="UCP037395_ABCper"/>
    <property type="match status" value="1"/>
</dbReference>
<feature type="transmembrane region" description="Helical" evidence="1">
    <location>
        <begin position="146"/>
        <end position="165"/>
    </location>
</feature>
<comment type="caution">
    <text evidence="2">The sequence shown here is derived from an EMBL/GenBank/DDBJ whole genome shotgun (WGS) entry which is preliminary data.</text>
</comment>